<dbReference type="Gene3D" id="3.40.50.620">
    <property type="entry name" value="HUPs"/>
    <property type="match status" value="1"/>
</dbReference>
<keyword evidence="8 9" id="KW-0784">Thiamine biosynthesis</keyword>
<dbReference type="Pfam" id="PF02926">
    <property type="entry name" value="THUMP"/>
    <property type="match status" value="1"/>
</dbReference>
<evidence type="ECO:0000256" key="5">
    <source>
        <dbReference type="ARBA" id="ARBA00022741"/>
    </source>
</evidence>
<dbReference type="CDD" id="cd11716">
    <property type="entry name" value="THUMP_ThiI"/>
    <property type="match status" value="1"/>
</dbReference>
<dbReference type="SUPFAM" id="SSF143437">
    <property type="entry name" value="THUMP domain-like"/>
    <property type="match status" value="1"/>
</dbReference>
<dbReference type="PANTHER" id="PTHR43209:SF1">
    <property type="entry name" value="TRNA SULFURTRANSFERASE"/>
    <property type="match status" value="1"/>
</dbReference>
<dbReference type="PROSITE" id="PS51165">
    <property type="entry name" value="THUMP"/>
    <property type="match status" value="1"/>
</dbReference>
<comment type="subcellular location">
    <subcellularLocation>
        <location evidence="1 9">Cytoplasm</location>
    </subcellularLocation>
</comment>
<dbReference type="GO" id="GO:0005524">
    <property type="term" value="F:ATP binding"/>
    <property type="evidence" value="ECO:0007669"/>
    <property type="project" value="UniProtKB-UniRule"/>
</dbReference>
<comment type="pathway">
    <text evidence="9">Cofactor biosynthesis; thiamine diphosphate biosynthesis.</text>
</comment>
<feature type="domain" description="THUMP" evidence="10">
    <location>
        <begin position="57"/>
        <end position="162"/>
    </location>
</feature>
<keyword evidence="7 9" id="KW-0694">RNA-binding</keyword>
<dbReference type="InterPro" id="IPR049962">
    <property type="entry name" value="THUMP_ThiI"/>
</dbReference>
<name>A0A2R6AD77_9ARCH</name>
<protein>
    <recommendedName>
        <fullName evidence="9">Probable tRNA sulfurtransferase</fullName>
        <ecNumber evidence="9">2.8.1.4</ecNumber>
    </recommendedName>
    <alternativeName>
        <fullName evidence="9">Sulfur carrier protein ThiS sulfurtransferase</fullName>
    </alternativeName>
    <alternativeName>
        <fullName evidence="9">Thiamine biosynthesis protein ThiI</fullName>
    </alternativeName>
    <alternativeName>
        <fullName evidence="9">tRNA 4-thiouridine synthase</fullName>
    </alternativeName>
</protein>
<accession>A0A2R6AD77</accession>
<feature type="binding site" evidence="9">
    <location>
        <position position="283"/>
    </location>
    <ligand>
        <name>ATP</name>
        <dbReference type="ChEBI" id="CHEBI:30616"/>
    </ligand>
</feature>
<dbReference type="Gene3D" id="3.30.2130.30">
    <property type="match status" value="1"/>
</dbReference>
<evidence type="ECO:0000313" key="11">
    <source>
        <dbReference type="EMBL" id="PSN84340.1"/>
    </source>
</evidence>
<keyword evidence="6 9" id="KW-0067">ATP-binding</keyword>
<dbReference type="InterPro" id="IPR020536">
    <property type="entry name" value="ThiI_AANH"/>
</dbReference>
<dbReference type="InterPro" id="IPR054173">
    <property type="entry name" value="ThiI_fer"/>
</dbReference>
<dbReference type="GO" id="GO:0052837">
    <property type="term" value="P:thiazole biosynthetic process"/>
    <property type="evidence" value="ECO:0007669"/>
    <property type="project" value="TreeGrafter"/>
</dbReference>
<dbReference type="InterPro" id="IPR014729">
    <property type="entry name" value="Rossmann-like_a/b/a_fold"/>
</dbReference>
<dbReference type="InterPro" id="IPR050102">
    <property type="entry name" value="tRNA_sulfurtransferase_ThiI"/>
</dbReference>
<keyword evidence="3 9" id="KW-0820">tRNA-binding</keyword>
<evidence type="ECO:0000256" key="6">
    <source>
        <dbReference type="ARBA" id="ARBA00022840"/>
    </source>
</evidence>
<dbReference type="SMART" id="SM00981">
    <property type="entry name" value="THUMP"/>
    <property type="match status" value="1"/>
</dbReference>
<reference evidence="11 12" key="1">
    <citation type="submission" date="2017-04" db="EMBL/GenBank/DDBJ databases">
        <title>Novel microbial lineages endemic to geothermal iron-oxide mats fill important gaps in the evolutionary history of Archaea.</title>
        <authorList>
            <person name="Jay Z.J."/>
            <person name="Beam J.P."/>
            <person name="Dlakic M."/>
            <person name="Rusch D.B."/>
            <person name="Kozubal M.A."/>
            <person name="Inskeep W.P."/>
        </authorList>
    </citation>
    <scope>NUCLEOTIDE SEQUENCE [LARGE SCALE GENOMIC DNA]</scope>
    <source>
        <strain evidence="11">OSP_D</strain>
    </source>
</reference>
<dbReference type="UniPathway" id="UPA00060"/>
<dbReference type="GO" id="GO:0009228">
    <property type="term" value="P:thiamine biosynthetic process"/>
    <property type="evidence" value="ECO:0007669"/>
    <property type="project" value="UniProtKB-KW"/>
</dbReference>
<dbReference type="NCBIfam" id="TIGR00342">
    <property type="entry name" value="tRNA uracil 4-sulfurtransferase ThiI"/>
    <property type="match status" value="1"/>
</dbReference>
<evidence type="ECO:0000259" key="10">
    <source>
        <dbReference type="PROSITE" id="PS51165"/>
    </source>
</evidence>
<comment type="function">
    <text evidence="9">Catalyzes the ATP-dependent transfer of a sulfur to tRNA to produce 4-thiouridine in position 8 of tRNAs, which functions as a near-UV photosensor. Also catalyzes the transfer of sulfur to the sulfur carrier protein ThiS, forming ThiS-thiocarboxylate. This is a step in the synthesis of thiazole, in the thiamine biosynthesis pathway. The sulfur is donated as persulfide by IscS.</text>
</comment>
<dbReference type="PANTHER" id="PTHR43209">
    <property type="entry name" value="TRNA SULFURTRANSFERASE"/>
    <property type="match status" value="1"/>
</dbReference>
<dbReference type="EC" id="2.8.1.4" evidence="9"/>
<evidence type="ECO:0000256" key="2">
    <source>
        <dbReference type="ARBA" id="ARBA00022490"/>
    </source>
</evidence>
<dbReference type="SUPFAM" id="SSF52402">
    <property type="entry name" value="Adenine nucleotide alpha hydrolases-like"/>
    <property type="match status" value="1"/>
</dbReference>
<comment type="catalytic activity">
    <reaction evidence="9">
        <text>[ThiS sulfur-carrier protein]-C-terminal Gly-Gly-AMP + S-sulfanyl-L-cysteinyl-[cysteine desulfurase] + AH2 = [ThiS sulfur-carrier protein]-C-terminal-Gly-aminoethanethioate + L-cysteinyl-[cysteine desulfurase] + A + AMP + 2 H(+)</text>
        <dbReference type="Rhea" id="RHEA:43340"/>
        <dbReference type="Rhea" id="RHEA-COMP:12157"/>
        <dbReference type="Rhea" id="RHEA-COMP:12158"/>
        <dbReference type="Rhea" id="RHEA-COMP:12910"/>
        <dbReference type="Rhea" id="RHEA-COMP:19908"/>
        <dbReference type="ChEBI" id="CHEBI:13193"/>
        <dbReference type="ChEBI" id="CHEBI:15378"/>
        <dbReference type="ChEBI" id="CHEBI:17499"/>
        <dbReference type="ChEBI" id="CHEBI:29950"/>
        <dbReference type="ChEBI" id="CHEBI:61963"/>
        <dbReference type="ChEBI" id="CHEBI:90618"/>
        <dbReference type="ChEBI" id="CHEBI:232372"/>
        <dbReference type="ChEBI" id="CHEBI:456215"/>
    </reaction>
</comment>
<comment type="catalytic activity">
    <reaction evidence="9">
        <text>[ThiI sulfur-carrier protein]-S-sulfanyl-L-cysteine + a uridine in tRNA + 2 reduced [2Fe-2S]-[ferredoxin] + ATP + H(+) = [ThiI sulfur-carrier protein]-L-cysteine + a 4-thiouridine in tRNA + 2 oxidized [2Fe-2S]-[ferredoxin] + AMP + diphosphate</text>
        <dbReference type="Rhea" id="RHEA:24176"/>
        <dbReference type="Rhea" id="RHEA-COMP:10000"/>
        <dbReference type="Rhea" id="RHEA-COMP:10001"/>
        <dbReference type="Rhea" id="RHEA-COMP:13337"/>
        <dbReference type="Rhea" id="RHEA-COMP:13338"/>
        <dbReference type="Rhea" id="RHEA-COMP:13339"/>
        <dbReference type="Rhea" id="RHEA-COMP:13340"/>
        <dbReference type="ChEBI" id="CHEBI:15378"/>
        <dbReference type="ChEBI" id="CHEBI:29950"/>
        <dbReference type="ChEBI" id="CHEBI:30616"/>
        <dbReference type="ChEBI" id="CHEBI:33019"/>
        <dbReference type="ChEBI" id="CHEBI:33737"/>
        <dbReference type="ChEBI" id="CHEBI:33738"/>
        <dbReference type="ChEBI" id="CHEBI:61963"/>
        <dbReference type="ChEBI" id="CHEBI:65315"/>
        <dbReference type="ChEBI" id="CHEBI:136798"/>
        <dbReference type="ChEBI" id="CHEBI:456215"/>
        <dbReference type="EC" id="2.8.1.4"/>
    </reaction>
</comment>
<dbReference type="GO" id="GO:0004810">
    <property type="term" value="F:CCA tRNA nucleotidyltransferase activity"/>
    <property type="evidence" value="ECO:0007669"/>
    <property type="project" value="InterPro"/>
</dbReference>
<evidence type="ECO:0000256" key="9">
    <source>
        <dbReference type="HAMAP-Rule" id="MF_00021"/>
    </source>
</evidence>
<dbReference type="AlphaFoldDB" id="A0A2R6AD77"/>
<dbReference type="HAMAP" id="MF_00021">
    <property type="entry name" value="ThiI"/>
    <property type="match status" value="1"/>
</dbReference>
<evidence type="ECO:0000256" key="7">
    <source>
        <dbReference type="ARBA" id="ARBA00022884"/>
    </source>
</evidence>
<gene>
    <name evidence="9" type="primary">thiI</name>
    <name evidence="11" type="ORF">B9Q01_01260</name>
</gene>
<dbReference type="GO" id="GO:0000049">
    <property type="term" value="F:tRNA binding"/>
    <property type="evidence" value="ECO:0007669"/>
    <property type="project" value="UniProtKB-UniRule"/>
</dbReference>
<evidence type="ECO:0000256" key="1">
    <source>
        <dbReference type="ARBA" id="ARBA00004496"/>
    </source>
</evidence>
<sequence>MSKYYVVHYAEIALKGRNKPFYIDTLRKNLEFALSDVEGVSVKKLEGRLLVEVKGDTNIESRIQKVFGVAWFTEVVPVELELQRMSEVATKLVLDSDCKERKTFGVSARRAQKSFPYNSMQIASIIGEHIVKNTGYRVDLTNPCVRVYVDIVNGMALLYTQKKKGPGGLPVGVSGRVVHLFSGGIDSPVAAWLLMKRGCEPIYLHFYALPSAELVLQSKVGKIIKVLSSYSPSTVKLVLVPFADYELLTSKQRTHEPVMFRLFMRVVAEEVAKKFYALGISTGDNLGQVASQTLPNIAAMDEGSSLPVLRPLLTYDKQEIIDLAKEIGTYEFSIEKYKDCCSIIATRPEIRVEVGEVNQEFERLGLKQLAAKVLERASVATYDASRGAFELAKFGEYTERKVEGLKAF</sequence>
<evidence type="ECO:0000256" key="4">
    <source>
        <dbReference type="ARBA" id="ARBA00022679"/>
    </source>
</evidence>
<feature type="binding site" evidence="9">
    <location>
        <begin position="205"/>
        <end position="206"/>
    </location>
    <ligand>
        <name>ATP</name>
        <dbReference type="ChEBI" id="CHEBI:30616"/>
    </ligand>
</feature>
<dbReference type="Pfam" id="PF02568">
    <property type="entry name" value="ThiI"/>
    <property type="match status" value="1"/>
</dbReference>
<dbReference type="GO" id="GO:0005829">
    <property type="term" value="C:cytosol"/>
    <property type="evidence" value="ECO:0007669"/>
    <property type="project" value="TreeGrafter"/>
</dbReference>
<keyword evidence="2 9" id="KW-0963">Cytoplasm</keyword>
<dbReference type="GO" id="GO:0140741">
    <property type="term" value="F:tRNA-uracil-4 sulfurtransferase activity"/>
    <property type="evidence" value="ECO:0007669"/>
    <property type="project" value="UniProtKB-EC"/>
</dbReference>
<feature type="binding site" evidence="9">
    <location>
        <position position="292"/>
    </location>
    <ligand>
        <name>ATP</name>
        <dbReference type="ChEBI" id="CHEBI:30616"/>
    </ligand>
</feature>
<dbReference type="Pfam" id="PF22025">
    <property type="entry name" value="ThiI_fer"/>
    <property type="match status" value="1"/>
</dbReference>
<evidence type="ECO:0000256" key="8">
    <source>
        <dbReference type="ARBA" id="ARBA00022977"/>
    </source>
</evidence>
<comment type="similarity">
    <text evidence="9">Belongs to the ThiI family.</text>
</comment>
<dbReference type="InterPro" id="IPR004114">
    <property type="entry name" value="THUMP_dom"/>
</dbReference>
<dbReference type="GO" id="GO:0009229">
    <property type="term" value="P:thiamine diphosphate biosynthetic process"/>
    <property type="evidence" value="ECO:0007669"/>
    <property type="project" value="UniProtKB-UniRule"/>
</dbReference>
<comment type="caution">
    <text evidence="11">The sequence shown here is derived from an EMBL/GenBank/DDBJ whole genome shotgun (WGS) entry which is preliminary data.</text>
</comment>
<feature type="binding site" evidence="9">
    <location>
        <position position="261"/>
    </location>
    <ligand>
        <name>ATP</name>
        <dbReference type="ChEBI" id="CHEBI:30616"/>
    </ligand>
</feature>
<feature type="binding site" evidence="9">
    <location>
        <begin position="180"/>
        <end position="181"/>
    </location>
    <ligand>
        <name>ATP</name>
        <dbReference type="ChEBI" id="CHEBI:30616"/>
    </ligand>
</feature>
<dbReference type="InterPro" id="IPR049961">
    <property type="entry name" value="ThiI_N"/>
</dbReference>
<dbReference type="GO" id="GO:0002937">
    <property type="term" value="P:tRNA 4-thiouridine biosynthesis"/>
    <property type="evidence" value="ECO:0007669"/>
    <property type="project" value="TreeGrafter"/>
</dbReference>
<keyword evidence="5 9" id="KW-0547">Nucleotide-binding</keyword>
<dbReference type="CDD" id="cd01712">
    <property type="entry name" value="PPase_ThiI"/>
    <property type="match status" value="1"/>
</dbReference>
<dbReference type="Proteomes" id="UP000240880">
    <property type="component" value="Unassembled WGS sequence"/>
</dbReference>
<evidence type="ECO:0000256" key="3">
    <source>
        <dbReference type="ARBA" id="ARBA00022555"/>
    </source>
</evidence>
<evidence type="ECO:0000313" key="12">
    <source>
        <dbReference type="Proteomes" id="UP000240880"/>
    </source>
</evidence>
<keyword evidence="4 9" id="KW-0808">Transferase</keyword>
<dbReference type="InterPro" id="IPR003720">
    <property type="entry name" value="tRNA_STrfase"/>
</dbReference>
<dbReference type="EMBL" id="NEXC01000004">
    <property type="protein sequence ID" value="PSN84340.1"/>
    <property type="molecule type" value="Genomic_DNA"/>
</dbReference>
<proteinExistence type="inferred from homology"/>
<organism evidence="11 12">
    <name type="scientific">Candidatus Marsarchaeota G1 archaeon OSP_D</name>
    <dbReference type="NCBI Taxonomy" id="1978155"/>
    <lineage>
        <taxon>Archaea</taxon>
        <taxon>Candidatus Marsarchaeota</taxon>
        <taxon>Candidatus Marsarchaeota group 1</taxon>
    </lineage>
</organism>